<dbReference type="CDD" id="cd00796">
    <property type="entry name" value="INT_Rci_Hp1_C"/>
    <property type="match status" value="1"/>
</dbReference>
<dbReference type="PROSITE" id="PS51898">
    <property type="entry name" value="TYR_RECOMBINASE"/>
    <property type="match status" value="1"/>
</dbReference>
<dbReference type="InterPro" id="IPR050090">
    <property type="entry name" value="Tyrosine_recombinase_XerCD"/>
</dbReference>
<reference evidence="5" key="1">
    <citation type="journal article" date="2020" name="J. ISSAAS">
        <title>Lactobacilli and other gastrointestinal microbiota of Peromyscus leucopus, reservoir host for agents of Lyme disease and other zoonoses in North America.</title>
        <authorList>
            <person name="Milovic A."/>
            <person name="Bassam K."/>
            <person name="Shao H."/>
            <person name="Chatzistamou I."/>
            <person name="Tufts D.M."/>
            <person name="Diuk-Wasser M."/>
            <person name="Barbour A.G."/>
        </authorList>
    </citation>
    <scope>NUCLEOTIDE SEQUENCE</scope>
    <source>
        <strain evidence="5">LL30</strain>
    </source>
</reference>
<organism evidence="5">
    <name type="scientific">uncultured Elusimicrobia bacterium</name>
    <dbReference type="NCBI Taxonomy" id="699876"/>
    <lineage>
        <taxon>Bacteria</taxon>
        <taxon>Pseudomonadati</taxon>
        <taxon>Elusimicrobiota</taxon>
        <taxon>Elusimicrobia</taxon>
        <taxon>environmental samples</taxon>
    </lineage>
</organism>
<dbReference type="SUPFAM" id="SSF56349">
    <property type="entry name" value="DNA breaking-rejoining enzymes"/>
    <property type="match status" value="1"/>
</dbReference>
<dbReference type="GO" id="GO:0015074">
    <property type="term" value="P:DNA integration"/>
    <property type="evidence" value="ECO:0007669"/>
    <property type="project" value="InterPro"/>
</dbReference>
<keyword evidence="3" id="KW-0233">DNA recombination</keyword>
<evidence type="ECO:0000256" key="3">
    <source>
        <dbReference type="ARBA" id="ARBA00023172"/>
    </source>
</evidence>
<gene>
    <name evidence="5" type="ORF">Elusimicrob1349_0920</name>
</gene>
<dbReference type="AlphaFoldDB" id="A0A650EMG4"/>
<keyword evidence="2" id="KW-0238">DNA-binding</keyword>
<proteinExistence type="inferred from homology"/>
<comment type="similarity">
    <text evidence="1">Belongs to the 'phage' integrase family.</text>
</comment>
<evidence type="ECO:0000256" key="2">
    <source>
        <dbReference type="ARBA" id="ARBA00023125"/>
    </source>
</evidence>
<evidence type="ECO:0000259" key="4">
    <source>
        <dbReference type="PROSITE" id="PS51898"/>
    </source>
</evidence>
<dbReference type="InterPro" id="IPR013762">
    <property type="entry name" value="Integrase-like_cat_sf"/>
</dbReference>
<dbReference type="Pfam" id="PF13102">
    <property type="entry name" value="Phage_int_SAM_5"/>
    <property type="match status" value="1"/>
</dbReference>
<dbReference type="Pfam" id="PF00589">
    <property type="entry name" value="Phage_integrase"/>
    <property type="match status" value="1"/>
</dbReference>
<dbReference type="EMBL" id="MN577571">
    <property type="protein sequence ID" value="QGT50622.1"/>
    <property type="molecule type" value="Genomic_DNA"/>
</dbReference>
<protein>
    <recommendedName>
        <fullName evidence="4">Tyr recombinase domain-containing protein</fullName>
    </recommendedName>
</protein>
<dbReference type="PANTHER" id="PTHR30349:SF64">
    <property type="entry name" value="PROPHAGE INTEGRASE INTD-RELATED"/>
    <property type="match status" value="1"/>
</dbReference>
<name>A0A650EMG4_9BACT</name>
<dbReference type="InterPro" id="IPR002104">
    <property type="entry name" value="Integrase_catalytic"/>
</dbReference>
<dbReference type="PANTHER" id="PTHR30349">
    <property type="entry name" value="PHAGE INTEGRASE-RELATED"/>
    <property type="match status" value="1"/>
</dbReference>
<dbReference type="Gene3D" id="1.10.150.130">
    <property type="match status" value="1"/>
</dbReference>
<evidence type="ECO:0000313" key="5">
    <source>
        <dbReference type="EMBL" id="QGT50622.1"/>
    </source>
</evidence>
<feature type="domain" description="Tyr recombinase" evidence="4">
    <location>
        <begin position="180"/>
        <end position="361"/>
    </location>
</feature>
<dbReference type="InterPro" id="IPR025269">
    <property type="entry name" value="SAM-like_dom"/>
</dbReference>
<dbReference type="GO" id="GO:0006310">
    <property type="term" value="P:DNA recombination"/>
    <property type="evidence" value="ECO:0007669"/>
    <property type="project" value="UniProtKB-KW"/>
</dbReference>
<evidence type="ECO:0000256" key="1">
    <source>
        <dbReference type="ARBA" id="ARBA00008857"/>
    </source>
</evidence>
<sequence length="366" mass="42311">MPKLPAVYKRAGSPIYWGSIMQQGKRKQIGLFSNKKDSQLELLRLRQEAKAFSQYSSSSWNAFKKRYLEWGGANKRLQTVYRDKNAIEYLESFAPDLSDLTEVNLLLMEDFKTWLKNRSAKLAQNYVKKRGVKRPKGLISDITINRTMAALKAMWRKANEWGLMPEIKWNRIKRFKTARGRVDFFSVSEIQHMKAVADSLAEANNGYCMERTVLMLGSRAGLRRAEMVHLEESDLDFVRREIIIQPKPGWNPKDYECRTVAMSDDLFDFFTHYPPRRTKRLLVDNYGDELTLDSVTTRFLNFVKRCGLKGGVHKLRHTFASHLAQNGVDLYRISKLLGHSSIKTTEIYAHLLPVTLADAVKQLPKL</sequence>
<accession>A0A650EMG4</accession>
<dbReference type="InterPro" id="IPR010998">
    <property type="entry name" value="Integrase_recombinase_N"/>
</dbReference>
<dbReference type="GO" id="GO:0003677">
    <property type="term" value="F:DNA binding"/>
    <property type="evidence" value="ECO:0007669"/>
    <property type="project" value="UniProtKB-KW"/>
</dbReference>
<dbReference type="InterPro" id="IPR011010">
    <property type="entry name" value="DNA_brk_join_enz"/>
</dbReference>
<dbReference type="Gene3D" id="1.10.443.10">
    <property type="entry name" value="Intergrase catalytic core"/>
    <property type="match status" value="1"/>
</dbReference>